<comment type="caution">
    <text evidence="2">The sequence shown here is derived from an EMBL/GenBank/DDBJ whole genome shotgun (WGS) entry which is preliminary data.</text>
</comment>
<dbReference type="AlphaFoldDB" id="A0A9Q3DNC8"/>
<evidence type="ECO:0000313" key="2">
    <source>
        <dbReference type="EMBL" id="MBW0507481.1"/>
    </source>
</evidence>
<protein>
    <submittedName>
        <fullName evidence="2">Uncharacterized protein</fullName>
    </submittedName>
</protein>
<sequence>MNFTHLHLWSIKKKSLDVIIDMPPNQEQVMPVHQEKKLWMMRMRTFPSAQSEISYEPRGDNLIAHEQETESNSEFTHPQMPLSQSMLDQSKMRQQRNQAHKAHNMAKRASQKEQKI</sequence>
<feature type="region of interest" description="Disordered" evidence="1">
    <location>
        <begin position="63"/>
        <end position="116"/>
    </location>
</feature>
<dbReference type="EMBL" id="AVOT02019736">
    <property type="protein sequence ID" value="MBW0507481.1"/>
    <property type="molecule type" value="Genomic_DNA"/>
</dbReference>
<dbReference type="Proteomes" id="UP000765509">
    <property type="component" value="Unassembled WGS sequence"/>
</dbReference>
<keyword evidence="3" id="KW-1185">Reference proteome</keyword>
<feature type="compositionally biased region" description="Polar residues" evidence="1">
    <location>
        <begin position="70"/>
        <end position="88"/>
    </location>
</feature>
<evidence type="ECO:0000313" key="3">
    <source>
        <dbReference type="Proteomes" id="UP000765509"/>
    </source>
</evidence>
<name>A0A9Q3DNC8_9BASI</name>
<reference evidence="2" key="1">
    <citation type="submission" date="2021-03" db="EMBL/GenBank/DDBJ databases">
        <title>Draft genome sequence of rust myrtle Austropuccinia psidii MF-1, a brazilian biotype.</title>
        <authorList>
            <person name="Quecine M.C."/>
            <person name="Pachon D.M.R."/>
            <person name="Bonatelli M.L."/>
            <person name="Correr F.H."/>
            <person name="Franceschini L.M."/>
            <person name="Leite T.F."/>
            <person name="Margarido G.R.A."/>
            <person name="Almeida C.A."/>
            <person name="Ferrarezi J.A."/>
            <person name="Labate C.A."/>
        </authorList>
    </citation>
    <scope>NUCLEOTIDE SEQUENCE</scope>
    <source>
        <strain evidence="2">MF-1</strain>
    </source>
</reference>
<evidence type="ECO:0000256" key="1">
    <source>
        <dbReference type="SAM" id="MobiDB-lite"/>
    </source>
</evidence>
<organism evidence="2 3">
    <name type="scientific">Austropuccinia psidii MF-1</name>
    <dbReference type="NCBI Taxonomy" id="1389203"/>
    <lineage>
        <taxon>Eukaryota</taxon>
        <taxon>Fungi</taxon>
        <taxon>Dikarya</taxon>
        <taxon>Basidiomycota</taxon>
        <taxon>Pucciniomycotina</taxon>
        <taxon>Pucciniomycetes</taxon>
        <taxon>Pucciniales</taxon>
        <taxon>Sphaerophragmiaceae</taxon>
        <taxon>Austropuccinia</taxon>
    </lineage>
</organism>
<gene>
    <name evidence="2" type="ORF">O181_047196</name>
</gene>
<proteinExistence type="predicted"/>
<accession>A0A9Q3DNC8</accession>